<evidence type="ECO:0000259" key="4">
    <source>
        <dbReference type="PROSITE" id="PS50956"/>
    </source>
</evidence>
<gene>
    <name evidence="5" type="ORF">SPISAL_00490</name>
</gene>
<name>R4V2D4_9GAMM</name>
<dbReference type="InterPro" id="IPR019888">
    <property type="entry name" value="Tscrpt_reg_AsnC-like"/>
</dbReference>
<evidence type="ECO:0000256" key="3">
    <source>
        <dbReference type="ARBA" id="ARBA00023163"/>
    </source>
</evidence>
<reference evidence="5 6" key="1">
    <citation type="journal article" date="2013" name="Genome Announc.">
        <title>Draft Genome of Spiribacter salinus M19-40, an Abundant Gammaproteobacterium in Aquatic Hypersaline Environments.</title>
        <authorList>
            <person name="Leon M.J."/>
            <person name="Ghai R."/>
            <person name="Fernandez A.B."/>
            <person name="Sanchez-Porro C."/>
            <person name="Rodriguez-Valera F."/>
            <person name="Ventosa A."/>
        </authorList>
    </citation>
    <scope>NUCLEOTIDE SEQUENCE [LARGE SCALE GENOMIC DNA]</scope>
    <source>
        <strain evidence="5">M19-40</strain>
    </source>
</reference>
<dbReference type="SUPFAM" id="SSF54909">
    <property type="entry name" value="Dimeric alpha+beta barrel"/>
    <property type="match status" value="1"/>
</dbReference>
<feature type="domain" description="HTH asnC-type" evidence="4">
    <location>
        <begin position="6"/>
        <end position="67"/>
    </location>
</feature>
<dbReference type="SUPFAM" id="SSF46785">
    <property type="entry name" value="Winged helix' DNA-binding domain"/>
    <property type="match status" value="1"/>
</dbReference>
<dbReference type="FunFam" id="1.10.10.10:FF:000186">
    <property type="entry name" value="AsnC family transcriptional regulator"/>
    <property type="match status" value="1"/>
</dbReference>
<dbReference type="PROSITE" id="PS50956">
    <property type="entry name" value="HTH_ASNC_2"/>
    <property type="match status" value="1"/>
</dbReference>
<dbReference type="HOGENOM" id="CLU_091233_0_3_6"/>
<keyword evidence="2" id="KW-0238">DNA-binding</keyword>
<dbReference type="PRINTS" id="PR00033">
    <property type="entry name" value="HTHASNC"/>
</dbReference>
<dbReference type="EMBL" id="CP005963">
    <property type="protein sequence ID" value="AGM40199.1"/>
    <property type="molecule type" value="Genomic_DNA"/>
</dbReference>
<dbReference type="InterPro" id="IPR011008">
    <property type="entry name" value="Dimeric_a/b-barrel"/>
</dbReference>
<dbReference type="PANTHER" id="PTHR30154">
    <property type="entry name" value="LEUCINE-RESPONSIVE REGULATORY PROTEIN"/>
    <property type="match status" value="1"/>
</dbReference>
<dbReference type="PATRIC" id="fig|1260251.3.peg.98"/>
<sequence>MSKQHLDRTDLRILEALQDNARLTNVELAERVNLTPSPCLARVRALEASGIIDRYTAEIAPEKLGLNVNVFIHVSLDRQVRNALENFEGAARALPEVMECYLMTGQSDYLLRVLVADAQALERLIVDQLAKIEGVANIQSSLALKVVKSHSRLPVVRTT</sequence>
<dbReference type="InterPro" id="IPR000485">
    <property type="entry name" value="AsnC-type_HTH_dom"/>
</dbReference>
<dbReference type="InterPro" id="IPR019887">
    <property type="entry name" value="Tscrpt_reg_AsnC/Lrp_C"/>
</dbReference>
<proteinExistence type="predicted"/>
<dbReference type="Pfam" id="PF01037">
    <property type="entry name" value="AsnC_trans_reg"/>
    <property type="match status" value="1"/>
</dbReference>
<dbReference type="GO" id="GO:0043200">
    <property type="term" value="P:response to amino acid"/>
    <property type="evidence" value="ECO:0007669"/>
    <property type="project" value="TreeGrafter"/>
</dbReference>
<dbReference type="AlphaFoldDB" id="R4V2D4"/>
<accession>R4V2D4</accession>
<keyword evidence="6" id="KW-1185">Reference proteome</keyword>
<dbReference type="InterPro" id="IPR011991">
    <property type="entry name" value="ArsR-like_HTH"/>
</dbReference>
<evidence type="ECO:0000256" key="2">
    <source>
        <dbReference type="ARBA" id="ARBA00023125"/>
    </source>
</evidence>
<dbReference type="InterPro" id="IPR036388">
    <property type="entry name" value="WH-like_DNA-bd_sf"/>
</dbReference>
<evidence type="ECO:0000313" key="5">
    <source>
        <dbReference type="EMBL" id="AGM40199.1"/>
    </source>
</evidence>
<protein>
    <submittedName>
        <fullName evidence="5">AsnC family transcriptional regulator</fullName>
    </submittedName>
</protein>
<evidence type="ECO:0000313" key="6">
    <source>
        <dbReference type="Proteomes" id="UP000017881"/>
    </source>
</evidence>
<dbReference type="InterPro" id="IPR019885">
    <property type="entry name" value="Tscrpt_reg_HTH_AsnC-type_CS"/>
</dbReference>
<dbReference type="PROSITE" id="PS00519">
    <property type="entry name" value="HTH_ASNC_1"/>
    <property type="match status" value="1"/>
</dbReference>
<dbReference type="Proteomes" id="UP000017881">
    <property type="component" value="Chromosome"/>
</dbReference>
<evidence type="ECO:0000256" key="1">
    <source>
        <dbReference type="ARBA" id="ARBA00023015"/>
    </source>
</evidence>
<dbReference type="RefSeq" id="WP_016352506.1">
    <property type="nucleotide sequence ID" value="NC_021291.1"/>
</dbReference>
<dbReference type="Gene3D" id="1.10.10.10">
    <property type="entry name" value="Winged helix-like DNA-binding domain superfamily/Winged helix DNA-binding domain"/>
    <property type="match status" value="1"/>
</dbReference>
<dbReference type="Gene3D" id="3.30.70.920">
    <property type="match status" value="1"/>
</dbReference>
<dbReference type="Pfam" id="PF13412">
    <property type="entry name" value="HTH_24"/>
    <property type="match status" value="1"/>
</dbReference>
<dbReference type="GO" id="GO:0006355">
    <property type="term" value="P:regulation of DNA-templated transcription"/>
    <property type="evidence" value="ECO:0007669"/>
    <property type="project" value="UniProtKB-ARBA"/>
</dbReference>
<keyword evidence="3" id="KW-0804">Transcription</keyword>
<dbReference type="OrthoDB" id="166264at2"/>
<dbReference type="GO" id="GO:0005829">
    <property type="term" value="C:cytosol"/>
    <property type="evidence" value="ECO:0007669"/>
    <property type="project" value="TreeGrafter"/>
</dbReference>
<keyword evidence="1" id="KW-0805">Transcription regulation</keyword>
<dbReference type="CDD" id="cd00090">
    <property type="entry name" value="HTH_ARSR"/>
    <property type="match status" value="1"/>
</dbReference>
<dbReference type="GO" id="GO:0043565">
    <property type="term" value="F:sequence-specific DNA binding"/>
    <property type="evidence" value="ECO:0007669"/>
    <property type="project" value="InterPro"/>
</dbReference>
<dbReference type="eggNOG" id="COG1522">
    <property type="taxonomic scope" value="Bacteria"/>
</dbReference>
<dbReference type="InterPro" id="IPR036390">
    <property type="entry name" value="WH_DNA-bd_sf"/>
</dbReference>
<dbReference type="SMART" id="SM00344">
    <property type="entry name" value="HTH_ASNC"/>
    <property type="match status" value="1"/>
</dbReference>
<organism evidence="5 6">
    <name type="scientific">Spiribacter salinus M19-40</name>
    <dbReference type="NCBI Taxonomy" id="1260251"/>
    <lineage>
        <taxon>Bacteria</taxon>
        <taxon>Pseudomonadati</taxon>
        <taxon>Pseudomonadota</taxon>
        <taxon>Gammaproteobacteria</taxon>
        <taxon>Chromatiales</taxon>
        <taxon>Ectothiorhodospiraceae</taxon>
        <taxon>Spiribacter</taxon>
    </lineage>
</organism>
<dbReference type="PANTHER" id="PTHR30154:SF34">
    <property type="entry name" value="TRANSCRIPTIONAL REGULATOR AZLB"/>
    <property type="match status" value="1"/>
</dbReference>
<dbReference type="KEGG" id="ssal:SPISAL_00490"/>